<gene>
    <name evidence="5" type="ORF">CSMARM4_0006</name>
</gene>
<evidence type="ECO:0000313" key="6">
    <source>
        <dbReference type="Proteomes" id="UP000242872"/>
    </source>
</evidence>
<accession>F2UTS6</accession>
<protein>
    <submittedName>
        <fullName evidence="5">Putative exosome complex RNA-binding protein</fullName>
    </submittedName>
</protein>
<evidence type="ECO:0000256" key="2">
    <source>
        <dbReference type="ARBA" id="ARBA00022490"/>
    </source>
</evidence>
<sequence>MTLENYNYIRELAEKKIRLDQRSEFEGRKITIKDNVIHLSDGSAYVEIGGTKVMAGVKVLNGTPFPDRQNEGALVVNFEASELATNYNDDRINYSIEVGRSI</sequence>
<evidence type="ECO:0000259" key="4">
    <source>
        <dbReference type="Pfam" id="PF01138"/>
    </source>
</evidence>
<dbReference type="InterPro" id="IPR027408">
    <property type="entry name" value="PNPase/RNase_PH_dom_sf"/>
</dbReference>
<dbReference type="PANTHER" id="PTHR11097">
    <property type="entry name" value="EXOSOME COMPLEX EXONUCLEASE RIBOSOMAL RNA PROCESSING PROTEIN"/>
    <property type="match status" value="1"/>
</dbReference>
<dbReference type="InterPro" id="IPR020568">
    <property type="entry name" value="Ribosomal_Su5_D2-typ_SF"/>
</dbReference>
<keyword evidence="3" id="KW-0271">Exosome</keyword>
<dbReference type="GO" id="GO:0035925">
    <property type="term" value="F:mRNA 3'-UTR AU-rich region binding"/>
    <property type="evidence" value="ECO:0007669"/>
    <property type="project" value="TreeGrafter"/>
</dbReference>
<evidence type="ECO:0000313" key="5">
    <source>
        <dbReference type="EMBL" id="EGD71839.1"/>
    </source>
</evidence>
<dbReference type="InterPro" id="IPR001247">
    <property type="entry name" value="ExoRNase_PH_dom1"/>
</dbReference>
<reference evidence="5 6" key="1">
    <citation type="submission" date="2011-03" db="EMBL/GenBank/DDBJ databases">
        <title>A unique three-unit tRNA splicing endonuclease found in ultrasmall Archaea possesses broad substrate specificity.</title>
        <authorList>
            <person name="Fujishima K."/>
            <person name="Sugahara J."/>
            <person name="Miller C.S."/>
            <person name="Baker B.J."/>
            <person name="Di Giulio M."/>
            <person name="Tomita M."/>
            <person name="Banfield J.F."/>
            <person name="Kanai A."/>
        </authorList>
    </citation>
    <scope>NUCLEOTIDE SEQUENCE [LARGE SCALE GENOMIC DNA]</scope>
</reference>
<dbReference type="SUPFAM" id="SSF54211">
    <property type="entry name" value="Ribosomal protein S5 domain 2-like"/>
    <property type="match status" value="1"/>
</dbReference>
<dbReference type="HOGENOM" id="CLU_2270927_0_0_2"/>
<dbReference type="EMBL" id="GL876957">
    <property type="protein sequence ID" value="EGD71839.1"/>
    <property type="molecule type" value="Genomic_DNA"/>
</dbReference>
<proteinExistence type="predicted"/>
<evidence type="ECO:0000256" key="1">
    <source>
        <dbReference type="ARBA" id="ARBA00004496"/>
    </source>
</evidence>
<dbReference type="InterPro" id="IPR050590">
    <property type="entry name" value="Exosome_comp_Rrp42_subfam"/>
</dbReference>
<dbReference type="AlphaFoldDB" id="F2UTS6"/>
<keyword evidence="2" id="KW-0963">Cytoplasm</keyword>
<feature type="domain" description="Exoribonuclease phosphorolytic" evidence="4">
    <location>
        <begin position="26"/>
        <end position="88"/>
    </location>
</feature>
<dbReference type="Gene3D" id="3.30.230.70">
    <property type="entry name" value="GHMP Kinase, N-terminal domain"/>
    <property type="match status" value="1"/>
</dbReference>
<dbReference type="Proteomes" id="UP000242872">
    <property type="component" value="Unassembled WGS sequence"/>
</dbReference>
<dbReference type="GO" id="GO:0016075">
    <property type="term" value="P:rRNA catabolic process"/>
    <property type="evidence" value="ECO:0007669"/>
    <property type="project" value="TreeGrafter"/>
</dbReference>
<organism evidence="5 6">
    <name type="scientific">Candidatus Parvarchaeum acidiphilum ARMAN-4_'5-way FS'</name>
    <dbReference type="NCBI Taxonomy" id="994837"/>
    <lineage>
        <taxon>Archaea</taxon>
        <taxon>Candidatus Parvarchaeota</taxon>
        <taxon>Candidatus Parvarchaeum</taxon>
    </lineage>
</organism>
<evidence type="ECO:0000256" key="3">
    <source>
        <dbReference type="ARBA" id="ARBA00022835"/>
    </source>
</evidence>
<dbReference type="PANTHER" id="PTHR11097:SF8">
    <property type="entry name" value="EXOSOME COMPLEX COMPONENT RRP42"/>
    <property type="match status" value="1"/>
</dbReference>
<dbReference type="Pfam" id="PF01138">
    <property type="entry name" value="RNase_PH"/>
    <property type="match status" value="1"/>
</dbReference>
<name>F2UTS6_PARA4</name>
<comment type="subcellular location">
    <subcellularLocation>
        <location evidence="1">Cytoplasm</location>
    </subcellularLocation>
</comment>
<dbReference type="GO" id="GO:0000177">
    <property type="term" value="C:cytoplasmic exosome (RNase complex)"/>
    <property type="evidence" value="ECO:0007669"/>
    <property type="project" value="TreeGrafter"/>
</dbReference>